<feature type="domain" description="Heterokaryon incompatibility" evidence="1">
    <location>
        <begin position="152"/>
        <end position="262"/>
    </location>
</feature>
<comment type="caution">
    <text evidence="2">The sequence shown here is derived from an EMBL/GenBank/DDBJ whole genome shotgun (WGS) entry which is preliminary data.</text>
</comment>
<accession>A0AAE0DDY6</accession>
<dbReference type="PANTHER" id="PTHR33112">
    <property type="entry name" value="DOMAIN PROTEIN, PUTATIVE-RELATED"/>
    <property type="match status" value="1"/>
</dbReference>
<dbReference type="PANTHER" id="PTHR33112:SF16">
    <property type="entry name" value="HETEROKARYON INCOMPATIBILITY DOMAIN-CONTAINING PROTEIN"/>
    <property type="match status" value="1"/>
</dbReference>
<reference evidence="2" key="1">
    <citation type="submission" date="2023-02" db="EMBL/GenBank/DDBJ databases">
        <title>Colletotrichum kahawae CIFC_Que2 genome sequencing and assembly.</title>
        <authorList>
            <person name="Baroncelli R."/>
        </authorList>
    </citation>
    <scope>NUCLEOTIDE SEQUENCE</scope>
    <source>
        <strain evidence="2">CIFC_Que2</strain>
    </source>
</reference>
<evidence type="ECO:0000313" key="3">
    <source>
        <dbReference type="Proteomes" id="UP001281614"/>
    </source>
</evidence>
<dbReference type="EMBL" id="VYYT01000051">
    <property type="protein sequence ID" value="KAK2773887.1"/>
    <property type="molecule type" value="Genomic_DNA"/>
</dbReference>
<evidence type="ECO:0000313" key="2">
    <source>
        <dbReference type="EMBL" id="KAK2773887.1"/>
    </source>
</evidence>
<organism evidence="2 3">
    <name type="scientific">Colletotrichum kahawae</name>
    <name type="common">Coffee berry disease fungus</name>
    <dbReference type="NCBI Taxonomy" id="34407"/>
    <lineage>
        <taxon>Eukaryota</taxon>
        <taxon>Fungi</taxon>
        <taxon>Dikarya</taxon>
        <taxon>Ascomycota</taxon>
        <taxon>Pezizomycotina</taxon>
        <taxon>Sordariomycetes</taxon>
        <taxon>Hypocreomycetidae</taxon>
        <taxon>Glomerellales</taxon>
        <taxon>Glomerellaceae</taxon>
        <taxon>Colletotrichum</taxon>
        <taxon>Colletotrichum gloeosporioides species complex</taxon>
    </lineage>
</organism>
<dbReference type="Pfam" id="PF06985">
    <property type="entry name" value="HET"/>
    <property type="match status" value="1"/>
</dbReference>
<keyword evidence="3" id="KW-1185">Reference proteome</keyword>
<protein>
    <submittedName>
        <fullName evidence="2">Heterokaryon incompatibility protein</fullName>
    </submittedName>
</protein>
<gene>
    <name evidence="2" type="ORF">CKAH01_13354</name>
</gene>
<evidence type="ECO:0000259" key="1">
    <source>
        <dbReference type="Pfam" id="PF06985"/>
    </source>
</evidence>
<dbReference type="AlphaFoldDB" id="A0AAE0DDY6"/>
<dbReference type="InterPro" id="IPR010730">
    <property type="entry name" value="HET"/>
</dbReference>
<sequence>MYNYTGLPASTRKSADTTGDDTAVIEFFRLVYPLNYCDGWKNLFSLTENLTQLLSEEGCVLSSTCSYDPKFESQPQPCCNEAEKFLAQTAELDIRGWALKTHTAVSRCREAGQSCAPRPRALPKRLIQVQNEDLAEEDVRLYQTKEGELGNYVALSYVWGGPQKITTTHSNLAQHLAAISVKSLGKSIRDAITFVRALGIKYVWVDALCIVQDGDKIDEINNMGQIYRDAWLVIAAEASHKVEQGFLQEWPVRRSPTFNINLPNGRSVRAAAQSHGKTDDNDLPSLILAWYDITWEYAGRQLTVWHDRLPALAGVAAQFAAFIGPENYLAGLWKPYIVSQLAWLPAPLLMTAPGQLPIKDDFRNIDAINDDGIKSGSMYLPSATDRDERTTLNPVKADGFATGTYLPSSPAATLARYRKYGRLAVLQSPTWSWCTHRVLAPG</sequence>
<proteinExistence type="predicted"/>
<dbReference type="Proteomes" id="UP001281614">
    <property type="component" value="Unassembled WGS sequence"/>
</dbReference>
<name>A0AAE0DDY6_COLKA</name>